<organism evidence="2">
    <name type="scientific">Oceaniferula spumae</name>
    <dbReference type="NCBI Taxonomy" id="2979115"/>
    <lineage>
        <taxon>Bacteria</taxon>
        <taxon>Pseudomonadati</taxon>
        <taxon>Verrucomicrobiota</taxon>
        <taxon>Verrucomicrobiia</taxon>
        <taxon>Verrucomicrobiales</taxon>
        <taxon>Verrucomicrobiaceae</taxon>
        <taxon>Oceaniferula</taxon>
    </lineage>
</organism>
<evidence type="ECO:0008006" key="3">
    <source>
        <dbReference type="Google" id="ProtNLM"/>
    </source>
</evidence>
<protein>
    <recommendedName>
        <fullName evidence="3">DUF4064 domain-containing protein</fullName>
    </recommendedName>
</protein>
<gene>
    <name evidence="2" type="ORF">NT6N_21640</name>
</gene>
<keyword evidence="1" id="KW-1133">Transmembrane helix</keyword>
<reference evidence="2" key="1">
    <citation type="submission" date="2024-07" db="EMBL/GenBank/DDBJ databases">
        <title>Complete genome sequence of Verrucomicrobiaceae bacterium NT6N.</title>
        <authorList>
            <person name="Huang C."/>
            <person name="Takami H."/>
            <person name="Hamasaki K."/>
        </authorList>
    </citation>
    <scope>NUCLEOTIDE SEQUENCE</scope>
    <source>
        <strain evidence="2">NT6N</strain>
    </source>
</reference>
<keyword evidence="1" id="KW-0472">Membrane</keyword>
<sequence>MKILAIICLLLGLSALGAALYCHMQVIPDMEGIDRMTRGMDLDDPRYAPARALWFQRESLKTTLDVITLIGSGLGLIGGIFAGVKKAKLGWIAAVISVIALVVGLLQSTHMFS</sequence>
<feature type="transmembrane region" description="Helical" evidence="1">
    <location>
        <begin position="66"/>
        <end position="84"/>
    </location>
</feature>
<name>A0AAT9FMD6_9BACT</name>
<dbReference type="EMBL" id="AP026866">
    <property type="protein sequence ID" value="BDS07124.1"/>
    <property type="molecule type" value="Genomic_DNA"/>
</dbReference>
<keyword evidence="1" id="KW-0812">Transmembrane</keyword>
<accession>A0AAT9FMD6</accession>
<proteinExistence type="predicted"/>
<evidence type="ECO:0000313" key="2">
    <source>
        <dbReference type="EMBL" id="BDS07124.1"/>
    </source>
</evidence>
<evidence type="ECO:0000256" key="1">
    <source>
        <dbReference type="SAM" id="Phobius"/>
    </source>
</evidence>
<dbReference type="KEGG" id="osu:NT6N_21640"/>
<feature type="transmembrane region" description="Helical" evidence="1">
    <location>
        <begin position="91"/>
        <end position="112"/>
    </location>
</feature>
<dbReference type="AlphaFoldDB" id="A0AAT9FMD6"/>